<dbReference type="RefSeq" id="XP_018186426.1">
    <property type="nucleotide sequence ID" value="XM_018334441.1"/>
</dbReference>
<feature type="region of interest" description="Disordered" evidence="1">
    <location>
        <begin position="1"/>
        <end position="78"/>
    </location>
</feature>
<feature type="compositionally biased region" description="Polar residues" evidence="1">
    <location>
        <begin position="1"/>
        <end position="14"/>
    </location>
</feature>
<dbReference type="GeneID" id="28899578"/>
<evidence type="ECO:0008006" key="4">
    <source>
        <dbReference type="Google" id="ProtNLM"/>
    </source>
</evidence>
<dbReference type="InParanoid" id="A0A165FE28"/>
<feature type="compositionally biased region" description="Basic residues" evidence="1">
    <location>
        <begin position="23"/>
        <end position="36"/>
    </location>
</feature>
<accession>A0A165FE28</accession>
<dbReference type="STRING" id="1328760.A0A165FE28"/>
<protein>
    <recommendedName>
        <fullName evidence="4">Winged helix DNA-binding domain-containing protein</fullName>
    </recommendedName>
</protein>
<feature type="compositionally biased region" description="Polar residues" evidence="1">
    <location>
        <begin position="39"/>
        <end position="48"/>
    </location>
</feature>
<evidence type="ECO:0000256" key="1">
    <source>
        <dbReference type="SAM" id="MobiDB-lite"/>
    </source>
</evidence>
<dbReference type="OrthoDB" id="439993at2759"/>
<keyword evidence="3" id="KW-1185">Reference proteome</keyword>
<name>A0A165FE28_XYLHT</name>
<proteinExistence type="predicted"/>
<evidence type="ECO:0000313" key="2">
    <source>
        <dbReference type="EMBL" id="KZF20871.1"/>
    </source>
</evidence>
<dbReference type="AlphaFoldDB" id="A0A165FE28"/>
<organism evidence="2 3">
    <name type="scientific">Xylona heveae (strain CBS 132557 / TC161)</name>
    <dbReference type="NCBI Taxonomy" id="1328760"/>
    <lineage>
        <taxon>Eukaryota</taxon>
        <taxon>Fungi</taxon>
        <taxon>Dikarya</taxon>
        <taxon>Ascomycota</taxon>
        <taxon>Pezizomycotina</taxon>
        <taxon>Xylonomycetes</taxon>
        <taxon>Xylonales</taxon>
        <taxon>Xylonaceae</taxon>
        <taxon>Xylona</taxon>
    </lineage>
</organism>
<reference evidence="2 3" key="1">
    <citation type="journal article" date="2016" name="Fungal Biol.">
        <title>The genome of Xylona heveae provides a window into fungal endophytism.</title>
        <authorList>
            <person name="Gazis R."/>
            <person name="Kuo A."/>
            <person name="Riley R."/>
            <person name="LaButti K."/>
            <person name="Lipzen A."/>
            <person name="Lin J."/>
            <person name="Amirebrahimi M."/>
            <person name="Hesse C.N."/>
            <person name="Spatafora J.W."/>
            <person name="Henrissat B."/>
            <person name="Hainaut M."/>
            <person name="Grigoriev I.V."/>
            <person name="Hibbett D.S."/>
        </authorList>
    </citation>
    <scope>NUCLEOTIDE SEQUENCE [LARGE SCALE GENOMIC DNA]</scope>
    <source>
        <strain evidence="2 3">TC161</strain>
    </source>
</reference>
<evidence type="ECO:0000313" key="3">
    <source>
        <dbReference type="Proteomes" id="UP000076632"/>
    </source>
</evidence>
<gene>
    <name evidence="2" type="ORF">L228DRAFT_262746</name>
</gene>
<dbReference type="EMBL" id="KV407462">
    <property type="protein sequence ID" value="KZF20871.1"/>
    <property type="molecule type" value="Genomic_DNA"/>
</dbReference>
<dbReference type="Proteomes" id="UP000076632">
    <property type="component" value="Unassembled WGS sequence"/>
</dbReference>
<sequence length="304" mass="34853">MMDQNTPKQKNTPTLFIPPQIARPHKRKTGLNGKHRASSDQPYNFSTTIEEDTAVLKKPRRSTPSTGPREKSAASSSEQLDETYLEQLVCGLELHFTDWVLDHVESREWLTRRQRQINGEDGYIHLSAFLESNIFARMKPTVTQMALRRSLMKLSSEGYLELSPDTYHVRRRPSTSPARPNAEAMHSGFWDQKTVYVEPHVSSISLSPAKLAHHLTAASNLPSNILPIQHVDNPHRHPSYAFIMLSDDVDESIASDSRHWPQDWIVMTKKDWRRRTEELSFQHNSPPTTSLSVWKMPDDQIIQG</sequence>